<evidence type="ECO:0000256" key="5">
    <source>
        <dbReference type="ARBA" id="ARBA00022989"/>
    </source>
</evidence>
<feature type="transmembrane region" description="Helical" evidence="7">
    <location>
        <begin position="129"/>
        <end position="150"/>
    </location>
</feature>
<feature type="transmembrane region" description="Helical" evidence="7">
    <location>
        <begin position="156"/>
        <end position="174"/>
    </location>
</feature>
<keyword evidence="4" id="KW-0029">Amino-acid transport</keyword>
<keyword evidence="5 7" id="KW-1133">Transmembrane helix</keyword>
<dbReference type="Gene3D" id="1.10.3720.10">
    <property type="entry name" value="MetI-like"/>
    <property type="match status" value="1"/>
</dbReference>
<dbReference type="PROSITE" id="PS50928">
    <property type="entry name" value="ABC_TM1"/>
    <property type="match status" value="1"/>
</dbReference>
<feature type="transmembrane region" description="Helical" evidence="7">
    <location>
        <begin position="48"/>
        <end position="65"/>
    </location>
</feature>
<proteinExistence type="inferred from homology"/>
<dbReference type="GO" id="GO:0055085">
    <property type="term" value="P:transmembrane transport"/>
    <property type="evidence" value="ECO:0007669"/>
    <property type="project" value="InterPro"/>
</dbReference>
<keyword evidence="6 7" id="KW-0472">Membrane</keyword>
<dbReference type="RefSeq" id="WP_193186979.1">
    <property type="nucleotide sequence ID" value="NZ_JACVXA010000107.1"/>
</dbReference>
<evidence type="ECO:0000256" key="1">
    <source>
        <dbReference type="ARBA" id="ARBA00004651"/>
    </source>
</evidence>
<evidence type="ECO:0000256" key="6">
    <source>
        <dbReference type="ARBA" id="ARBA00023136"/>
    </source>
</evidence>
<dbReference type="SUPFAM" id="SSF161098">
    <property type="entry name" value="MetI-like"/>
    <property type="match status" value="1"/>
</dbReference>
<keyword evidence="10" id="KW-1185">Reference proteome</keyword>
<keyword evidence="3 7" id="KW-0812">Transmembrane</keyword>
<dbReference type="InterPro" id="IPR000515">
    <property type="entry name" value="MetI-like"/>
</dbReference>
<dbReference type="CDD" id="cd06261">
    <property type="entry name" value="TM_PBP2"/>
    <property type="match status" value="1"/>
</dbReference>
<comment type="caution">
    <text evidence="9">The sequence shown here is derived from an EMBL/GenBank/DDBJ whole genome shotgun (WGS) entry which is preliminary data.</text>
</comment>
<comment type="subcellular location">
    <subcellularLocation>
        <location evidence="1 7">Cell membrane</location>
        <topology evidence="1 7">Multi-pass membrane protein</topology>
    </subcellularLocation>
</comment>
<evidence type="ECO:0000256" key="2">
    <source>
        <dbReference type="ARBA" id="ARBA00010072"/>
    </source>
</evidence>
<evidence type="ECO:0000313" key="9">
    <source>
        <dbReference type="EMBL" id="MBE3640575.1"/>
    </source>
</evidence>
<dbReference type="GO" id="GO:0006865">
    <property type="term" value="P:amino acid transport"/>
    <property type="evidence" value="ECO:0007669"/>
    <property type="project" value="UniProtKB-KW"/>
</dbReference>
<dbReference type="GO" id="GO:0005886">
    <property type="term" value="C:plasma membrane"/>
    <property type="evidence" value="ECO:0007669"/>
    <property type="project" value="UniProtKB-SubCell"/>
</dbReference>
<dbReference type="InterPro" id="IPR035906">
    <property type="entry name" value="MetI-like_sf"/>
</dbReference>
<protein>
    <submittedName>
        <fullName evidence="9">ABC transporter permease subunit</fullName>
    </submittedName>
</protein>
<reference evidence="9" key="1">
    <citation type="submission" date="2020-09" db="EMBL/GenBank/DDBJ databases">
        <title>A novel bacterium of genus Mangrovicoccus, isolated from South China Sea.</title>
        <authorList>
            <person name="Huang H."/>
            <person name="Mo K."/>
            <person name="Hu Y."/>
        </authorList>
    </citation>
    <scope>NUCLEOTIDE SEQUENCE</scope>
    <source>
        <strain evidence="9">HB182678</strain>
    </source>
</reference>
<keyword evidence="7" id="KW-0813">Transport</keyword>
<organism evidence="9 10">
    <name type="scientific">Mangrovicoccus algicola</name>
    <dbReference type="NCBI Taxonomy" id="2771008"/>
    <lineage>
        <taxon>Bacteria</taxon>
        <taxon>Pseudomonadati</taxon>
        <taxon>Pseudomonadota</taxon>
        <taxon>Alphaproteobacteria</taxon>
        <taxon>Rhodobacterales</taxon>
        <taxon>Paracoccaceae</taxon>
        <taxon>Mangrovicoccus</taxon>
    </lineage>
</organism>
<dbReference type="Pfam" id="PF00528">
    <property type="entry name" value="BPD_transp_1"/>
    <property type="match status" value="1"/>
</dbReference>
<dbReference type="InterPro" id="IPR043429">
    <property type="entry name" value="ArtM/GltK/GlnP/TcyL/YhdX-like"/>
</dbReference>
<dbReference type="AlphaFoldDB" id="A0A8J7CJA6"/>
<accession>A0A8J7CJA6</accession>
<evidence type="ECO:0000256" key="4">
    <source>
        <dbReference type="ARBA" id="ARBA00022970"/>
    </source>
</evidence>
<feature type="transmembrane region" description="Helical" evidence="7">
    <location>
        <begin position="7"/>
        <end position="28"/>
    </location>
</feature>
<dbReference type="PANTHER" id="PTHR30614:SF37">
    <property type="entry name" value="AMINO-ACID ABC TRANSPORTER PERMEASE PROTEIN YHDX-RELATED"/>
    <property type="match status" value="1"/>
</dbReference>
<evidence type="ECO:0000313" key="10">
    <source>
        <dbReference type="Proteomes" id="UP000609121"/>
    </source>
</evidence>
<dbReference type="EMBL" id="JACVXA010000107">
    <property type="protein sequence ID" value="MBE3640575.1"/>
    <property type="molecule type" value="Genomic_DNA"/>
</dbReference>
<sequence length="187" mass="20153">RDRTGRAQPVAAAVAEALAGLALLALWLDPVPLAWSVPRLEGFDFTGGGRVSLQFAVIAVTLMLYHGAQIGEVLRGGILSVPPGQREAAQALGLSPRQATRLVVLPQVLRLIGPPMNNQYVNLIKNTSVAIAVGYSDLMSVSGTIINQTFRPLEMMLLTMAVYLAICLAVTTQLNRLGDRLRRREGR</sequence>
<gene>
    <name evidence="9" type="ORF">ICN82_20420</name>
</gene>
<evidence type="ECO:0000256" key="3">
    <source>
        <dbReference type="ARBA" id="ARBA00022692"/>
    </source>
</evidence>
<feature type="domain" description="ABC transmembrane type-1" evidence="8">
    <location>
        <begin position="1"/>
        <end position="175"/>
    </location>
</feature>
<dbReference type="Proteomes" id="UP000609121">
    <property type="component" value="Unassembled WGS sequence"/>
</dbReference>
<dbReference type="PANTHER" id="PTHR30614">
    <property type="entry name" value="MEMBRANE COMPONENT OF AMINO ACID ABC TRANSPORTER"/>
    <property type="match status" value="1"/>
</dbReference>
<feature type="non-terminal residue" evidence="9">
    <location>
        <position position="1"/>
    </location>
</feature>
<name>A0A8J7CJA6_9RHOB</name>
<evidence type="ECO:0000256" key="7">
    <source>
        <dbReference type="RuleBase" id="RU363032"/>
    </source>
</evidence>
<comment type="similarity">
    <text evidence="2">Belongs to the binding-protein-dependent transport system permease family. HisMQ subfamily.</text>
</comment>
<evidence type="ECO:0000259" key="8">
    <source>
        <dbReference type="PROSITE" id="PS50928"/>
    </source>
</evidence>